<comment type="caution">
    <text evidence="1">The sequence shown here is derived from an EMBL/GenBank/DDBJ whole genome shotgun (WGS) entry which is preliminary data.</text>
</comment>
<dbReference type="EMBL" id="PQFZ01000042">
    <property type="protein sequence ID" value="POR45125.1"/>
    <property type="molecule type" value="Genomic_DNA"/>
</dbReference>
<dbReference type="OrthoDB" id="8447212at2"/>
<reference evidence="1 2" key="1">
    <citation type="submission" date="2018-01" db="EMBL/GenBank/DDBJ databases">
        <title>Genomic Encyclopedia of Type Strains, Phase III (KMG-III): the genomes of soil and plant-associated and newly described type strains.</title>
        <authorList>
            <person name="Whitman W."/>
        </authorList>
    </citation>
    <scope>NUCLEOTIDE SEQUENCE [LARGE SCALE GENOMIC DNA]</scope>
    <source>
        <strain evidence="1 2">1131</strain>
    </source>
</reference>
<sequence length="166" mass="17192">MVRRGMLSLGVVVLLFQAIGAVQATGTRKVGPFVVITNDKPDGRQDVAVIVSGPGAPFGLAIRCIDATLSVALVPLKDEGLFGARGRSAAVSVRPAGHEAREMAGRIAEDRALYLAAPAPMLGLVLATQHMAVSVLDAAGAAVETRFDLRLAERALGDLVGNCPVR</sequence>
<evidence type="ECO:0000313" key="2">
    <source>
        <dbReference type="Proteomes" id="UP000236919"/>
    </source>
</evidence>
<protein>
    <submittedName>
        <fullName evidence="1">Uncharacterized protein</fullName>
    </submittedName>
</protein>
<dbReference type="Proteomes" id="UP000236919">
    <property type="component" value="Unassembled WGS sequence"/>
</dbReference>
<gene>
    <name evidence="1" type="ORF">CYD53_1425</name>
</gene>
<name>A0A2S4LRU6_9HYPH</name>
<evidence type="ECO:0000313" key="1">
    <source>
        <dbReference type="EMBL" id="POR45125.1"/>
    </source>
</evidence>
<dbReference type="RefSeq" id="WP_146056042.1">
    <property type="nucleotide sequence ID" value="NZ_PQFZ01000042.1"/>
</dbReference>
<keyword evidence="2" id="KW-1185">Reference proteome</keyword>
<proteinExistence type="predicted"/>
<organism evidence="1 2">
    <name type="scientific">Bosea psychrotolerans</name>
    <dbReference type="NCBI Taxonomy" id="1871628"/>
    <lineage>
        <taxon>Bacteria</taxon>
        <taxon>Pseudomonadati</taxon>
        <taxon>Pseudomonadota</taxon>
        <taxon>Alphaproteobacteria</taxon>
        <taxon>Hyphomicrobiales</taxon>
        <taxon>Boseaceae</taxon>
        <taxon>Bosea</taxon>
    </lineage>
</organism>
<accession>A0A2S4LRU6</accession>
<dbReference type="AlphaFoldDB" id="A0A2S4LRU6"/>